<dbReference type="CDD" id="cd01359">
    <property type="entry name" value="Argininosuccinate_lyase"/>
    <property type="match status" value="1"/>
</dbReference>
<dbReference type="PANTHER" id="PTHR43814">
    <property type="entry name" value="ARGININOSUCCINATE LYASE"/>
    <property type="match status" value="1"/>
</dbReference>
<evidence type="ECO:0000256" key="6">
    <source>
        <dbReference type="HAMAP-Rule" id="MF_00006"/>
    </source>
</evidence>
<keyword evidence="6" id="KW-0028">Amino-acid biosynthesis</keyword>
<keyword evidence="5 6" id="KW-0456">Lyase</keyword>
<comment type="pathway">
    <text evidence="2 6">Amino-acid biosynthesis; L-arginine biosynthesis; L-arginine from L-ornithine and carbamoyl phosphate: step 3/3.</text>
</comment>
<comment type="catalytic activity">
    <reaction evidence="1 6">
        <text>2-(N(omega)-L-arginino)succinate = fumarate + L-arginine</text>
        <dbReference type="Rhea" id="RHEA:24020"/>
        <dbReference type="ChEBI" id="CHEBI:29806"/>
        <dbReference type="ChEBI" id="CHEBI:32682"/>
        <dbReference type="ChEBI" id="CHEBI:57472"/>
        <dbReference type="EC" id="4.3.2.1"/>
    </reaction>
</comment>
<comment type="caution">
    <text evidence="9">The sequence shown here is derived from an EMBL/GenBank/DDBJ whole genome shotgun (WGS) entry which is preliminary data.</text>
</comment>
<feature type="domain" description="Argininosuccinate lyase C-terminal" evidence="8">
    <location>
        <begin position="369"/>
        <end position="443"/>
    </location>
</feature>
<evidence type="ECO:0000256" key="1">
    <source>
        <dbReference type="ARBA" id="ARBA00000985"/>
    </source>
</evidence>
<dbReference type="Gene3D" id="1.20.200.10">
    <property type="entry name" value="Fumarase/aspartase (Central domain)"/>
    <property type="match status" value="1"/>
</dbReference>
<name>A0A6L6YM86_9BURK</name>
<dbReference type="UniPathway" id="UPA00068">
    <property type="reaction ID" value="UER00114"/>
</dbReference>
<dbReference type="RefSeq" id="WP_160334697.1">
    <property type="nucleotide sequence ID" value="NZ_WSRP01000007.1"/>
</dbReference>
<evidence type="ECO:0000313" key="10">
    <source>
        <dbReference type="Proteomes" id="UP000472580"/>
    </source>
</evidence>
<dbReference type="PANTHER" id="PTHR43814:SF1">
    <property type="entry name" value="ARGININOSUCCINATE LYASE"/>
    <property type="match status" value="1"/>
</dbReference>
<dbReference type="AlphaFoldDB" id="A0A6L6YM86"/>
<dbReference type="GO" id="GO:0005829">
    <property type="term" value="C:cytosol"/>
    <property type="evidence" value="ECO:0007669"/>
    <property type="project" value="TreeGrafter"/>
</dbReference>
<organism evidence="9 10">
    <name type="scientific">Parasutterella muris</name>
    <dbReference type="NCBI Taxonomy" id="2565572"/>
    <lineage>
        <taxon>Bacteria</taxon>
        <taxon>Pseudomonadati</taxon>
        <taxon>Pseudomonadota</taxon>
        <taxon>Betaproteobacteria</taxon>
        <taxon>Burkholderiales</taxon>
        <taxon>Sutterellaceae</taxon>
        <taxon>Parasutterella</taxon>
    </lineage>
</organism>
<evidence type="ECO:0000259" key="8">
    <source>
        <dbReference type="Pfam" id="PF14698"/>
    </source>
</evidence>
<keyword evidence="10" id="KW-1185">Reference proteome</keyword>
<dbReference type="Proteomes" id="UP000472580">
    <property type="component" value="Unassembled WGS sequence"/>
</dbReference>
<dbReference type="InterPro" id="IPR024083">
    <property type="entry name" value="Fumarase/histidase_N"/>
</dbReference>
<keyword evidence="6" id="KW-0963">Cytoplasm</keyword>
<dbReference type="NCBIfam" id="TIGR00838">
    <property type="entry name" value="argH"/>
    <property type="match status" value="1"/>
</dbReference>
<dbReference type="Pfam" id="PF14698">
    <property type="entry name" value="ASL_C2"/>
    <property type="match status" value="1"/>
</dbReference>
<dbReference type="InterPro" id="IPR029419">
    <property type="entry name" value="Arg_succ_lyase_C"/>
</dbReference>
<reference evidence="9 10" key="1">
    <citation type="submission" date="2019-12" db="EMBL/GenBank/DDBJ databases">
        <title>Microbes associate with the intestines of laboratory mice.</title>
        <authorList>
            <person name="Navarre W."/>
            <person name="Wong E."/>
        </authorList>
    </citation>
    <scope>NUCLEOTIDE SEQUENCE [LARGE SCALE GENOMIC DNA]</scope>
    <source>
        <strain evidence="9 10">NM82_D38</strain>
    </source>
</reference>
<gene>
    <name evidence="6 9" type="primary">argH</name>
    <name evidence="9" type="ORF">E5987_03450</name>
</gene>
<evidence type="ECO:0000256" key="3">
    <source>
        <dbReference type="ARBA" id="ARBA00012338"/>
    </source>
</evidence>
<dbReference type="Gene3D" id="1.10.40.30">
    <property type="entry name" value="Fumarase/aspartase (C-terminal domain)"/>
    <property type="match status" value="1"/>
</dbReference>
<dbReference type="Gene3D" id="1.10.275.10">
    <property type="entry name" value="Fumarase/aspartase (N-terminal domain)"/>
    <property type="match status" value="1"/>
</dbReference>
<dbReference type="SUPFAM" id="SSF48557">
    <property type="entry name" value="L-aspartase-like"/>
    <property type="match status" value="1"/>
</dbReference>
<evidence type="ECO:0000256" key="2">
    <source>
        <dbReference type="ARBA" id="ARBA00004941"/>
    </source>
</evidence>
<accession>A0A6L6YM86</accession>
<dbReference type="PRINTS" id="PR00145">
    <property type="entry name" value="ARGSUCLYASE"/>
</dbReference>
<dbReference type="Pfam" id="PF00206">
    <property type="entry name" value="Lyase_1"/>
    <property type="match status" value="1"/>
</dbReference>
<protein>
    <recommendedName>
        <fullName evidence="3 6">Argininosuccinate lyase</fullName>
        <shortName evidence="6">ASAL</shortName>
        <ecNumber evidence="3 6">4.3.2.1</ecNumber>
    </recommendedName>
    <alternativeName>
        <fullName evidence="6">Arginosuccinase</fullName>
    </alternativeName>
</protein>
<comment type="subcellular location">
    <subcellularLocation>
        <location evidence="6">Cytoplasm</location>
    </subcellularLocation>
</comment>
<dbReference type="InterPro" id="IPR009049">
    <property type="entry name" value="Argininosuccinate_lyase"/>
</dbReference>
<dbReference type="EMBL" id="WSRP01000007">
    <property type="protein sequence ID" value="MVX56261.1"/>
    <property type="molecule type" value="Genomic_DNA"/>
</dbReference>
<dbReference type="InterPro" id="IPR000362">
    <property type="entry name" value="Fumarate_lyase_fam"/>
</dbReference>
<dbReference type="HAMAP" id="MF_00006">
    <property type="entry name" value="Arg_succ_lyase"/>
    <property type="match status" value="1"/>
</dbReference>
<dbReference type="GO" id="GO:0042450">
    <property type="term" value="P:L-arginine biosynthetic process via ornithine"/>
    <property type="evidence" value="ECO:0007669"/>
    <property type="project" value="UniProtKB-UniRule"/>
</dbReference>
<feature type="domain" description="Fumarate lyase N-terminal" evidence="7">
    <location>
        <begin position="48"/>
        <end position="301"/>
    </location>
</feature>
<comment type="similarity">
    <text evidence="6">Belongs to the lyase 1 family. Argininosuccinate lyase subfamily.</text>
</comment>
<dbReference type="InterPro" id="IPR022761">
    <property type="entry name" value="Fumarate_lyase_N"/>
</dbReference>
<dbReference type="EC" id="4.3.2.1" evidence="3 6"/>
<keyword evidence="4 6" id="KW-0055">Arginine biosynthesis</keyword>
<evidence type="ECO:0000313" key="9">
    <source>
        <dbReference type="EMBL" id="MVX56261.1"/>
    </source>
</evidence>
<dbReference type="GO" id="GO:0004056">
    <property type="term" value="F:argininosuccinate lyase activity"/>
    <property type="evidence" value="ECO:0007669"/>
    <property type="project" value="UniProtKB-UniRule"/>
</dbReference>
<dbReference type="OrthoDB" id="9769623at2"/>
<evidence type="ECO:0000259" key="7">
    <source>
        <dbReference type="Pfam" id="PF00206"/>
    </source>
</evidence>
<sequence length="503" mass="56884">MDEQHRGKIKKKPAAEVVKYLIGPAIAQDLERSYQTILDINKAHVIMLAEQGIIKQDVAASILECTQRIAAMQEHPEFEINPNVEDLYFNLERYLLEQTGPEIGGQQHTARSRNDLFACEQRMDIRGFYLKLCASFNELRQSLLDLADKNRDAVMSGYTHMQPSEPITFGHYLSGILNALERDFRRIENAWESLNICPLGGGSMGSTTFMINREKTAELLGFDEPMQNSIDCTASRDYCMDILSAFAIASNTLSRFAYDLYIWSTPEYGYVEVDDSCAVCSSIMPQKKNPMTLEHVKGKAAHLEAFFVSVFSVLKNIPFTHCRDSSTEAMRFVWTGMQEFEADIALINVTVKTLTLKRERMRENAVGNFCTVTELANYMVRHDGISFRSAHGVVAMLVGYMQEKQKFANEITTDDLNPIYQTLLGRTTTLTNELIQEALDPSKNAQAKKTIGGSNTDEVKRQLDRLALHLERDNAKLTLRKTQVQEAKENLERLTNELAALAK</sequence>
<evidence type="ECO:0000256" key="5">
    <source>
        <dbReference type="ARBA" id="ARBA00023239"/>
    </source>
</evidence>
<evidence type="ECO:0000256" key="4">
    <source>
        <dbReference type="ARBA" id="ARBA00022571"/>
    </source>
</evidence>
<proteinExistence type="inferred from homology"/>
<dbReference type="InterPro" id="IPR008948">
    <property type="entry name" value="L-Aspartase-like"/>
</dbReference>
<dbReference type="PRINTS" id="PR00149">
    <property type="entry name" value="FUMRATELYASE"/>
</dbReference>